<organism evidence="1">
    <name type="scientific">uncultured Nocardioidaceae bacterium</name>
    <dbReference type="NCBI Taxonomy" id="253824"/>
    <lineage>
        <taxon>Bacteria</taxon>
        <taxon>Bacillati</taxon>
        <taxon>Actinomycetota</taxon>
        <taxon>Actinomycetes</taxon>
        <taxon>Propionibacteriales</taxon>
        <taxon>Nocardioidaceae</taxon>
        <taxon>environmental samples</taxon>
    </lineage>
</organism>
<dbReference type="EMBL" id="CADCUJ010000103">
    <property type="protein sequence ID" value="CAA9363575.1"/>
    <property type="molecule type" value="Genomic_DNA"/>
</dbReference>
<proteinExistence type="predicted"/>
<accession>A0A6J4MQ50</accession>
<dbReference type="AlphaFoldDB" id="A0A6J4MQ50"/>
<sequence>MHPHADRSALLRREVGLLRARESRRIFDPMVSVGLLGARRESFVVRAQDLPAVDSGLCVDVVSGMLAATSTEAPEAWLTRPGSPAPHDMDLQWLAAALIASAMHGRLLHGFYAITRSGWLDVRSGEQRSWKRLRL</sequence>
<reference evidence="1" key="1">
    <citation type="submission" date="2020-02" db="EMBL/GenBank/DDBJ databases">
        <authorList>
            <person name="Meier V. D."/>
        </authorList>
    </citation>
    <scope>NUCLEOTIDE SEQUENCE</scope>
    <source>
        <strain evidence="1">AVDCRST_MAG72</strain>
    </source>
</reference>
<evidence type="ECO:0000313" key="1">
    <source>
        <dbReference type="EMBL" id="CAA9363575.1"/>
    </source>
</evidence>
<gene>
    <name evidence="1" type="ORF">AVDCRST_MAG72-2498</name>
</gene>
<protein>
    <submittedName>
        <fullName evidence="1">Uncharacterized protein</fullName>
    </submittedName>
</protein>
<name>A0A6J4MQ50_9ACTN</name>